<dbReference type="EMBL" id="CASHTH010002252">
    <property type="protein sequence ID" value="CAI8026946.1"/>
    <property type="molecule type" value="Genomic_DNA"/>
</dbReference>
<dbReference type="GO" id="GO:0004674">
    <property type="term" value="F:protein serine/threonine kinase activity"/>
    <property type="evidence" value="ECO:0007669"/>
    <property type="project" value="TreeGrafter"/>
</dbReference>
<dbReference type="SUPFAM" id="SSF56112">
    <property type="entry name" value="Protein kinase-like (PK-like)"/>
    <property type="match status" value="1"/>
</dbReference>
<name>A0AA35SE60_GEOBA</name>
<dbReference type="Gene3D" id="1.10.510.10">
    <property type="entry name" value="Transferase(Phosphotransferase) domain 1"/>
    <property type="match status" value="1"/>
</dbReference>
<feature type="compositionally biased region" description="Polar residues" evidence="1">
    <location>
        <begin position="430"/>
        <end position="441"/>
    </location>
</feature>
<evidence type="ECO:0000313" key="3">
    <source>
        <dbReference type="EMBL" id="CAI8026946.1"/>
    </source>
</evidence>
<dbReference type="Pfam" id="PF00069">
    <property type="entry name" value="Pkinase"/>
    <property type="match status" value="1"/>
</dbReference>
<organism evidence="3 4">
    <name type="scientific">Geodia barretti</name>
    <name type="common">Barrett's horny sponge</name>
    <dbReference type="NCBI Taxonomy" id="519541"/>
    <lineage>
        <taxon>Eukaryota</taxon>
        <taxon>Metazoa</taxon>
        <taxon>Porifera</taxon>
        <taxon>Demospongiae</taxon>
        <taxon>Heteroscleromorpha</taxon>
        <taxon>Tetractinellida</taxon>
        <taxon>Astrophorina</taxon>
        <taxon>Geodiidae</taxon>
        <taxon>Geodia</taxon>
    </lineage>
</organism>
<keyword evidence="4" id="KW-1185">Reference proteome</keyword>
<dbReference type="PANTHER" id="PTHR44329">
    <property type="entry name" value="SERINE/THREONINE-PROTEIN KINASE TNNI3K-RELATED"/>
    <property type="match status" value="1"/>
</dbReference>
<evidence type="ECO:0000313" key="4">
    <source>
        <dbReference type="Proteomes" id="UP001174909"/>
    </source>
</evidence>
<dbReference type="Proteomes" id="UP001174909">
    <property type="component" value="Unassembled WGS sequence"/>
</dbReference>
<comment type="caution">
    <text evidence="3">The sequence shown here is derived from an EMBL/GenBank/DDBJ whole genome shotgun (WGS) entry which is preliminary data.</text>
</comment>
<proteinExistence type="predicted"/>
<dbReference type="PROSITE" id="PS50011">
    <property type="entry name" value="PROTEIN_KINASE_DOM"/>
    <property type="match status" value="1"/>
</dbReference>
<protein>
    <submittedName>
        <fullName evidence="3">U-box domain-containing protein 35</fullName>
    </submittedName>
</protein>
<evidence type="ECO:0000256" key="1">
    <source>
        <dbReference type="SAM" id="MobiDB-lite"/>
    </source>
</evidence>
<feature type="compositionally biased region" description="Basic and acidic residues" evidence="1">
    <location>
        <begin position="416"/>
        <end position="426"/>
    </location>
</feature>
<dbReference type="InterPro" id="IPR011009">
    <property type="entry name" value="Kinase-like_dom_sf"/>
</dbReference>
<feature type="domain" description="Protein kinase" evidence="2">
    <location>
        <begin position="21"/>
        <end position="305"/>
    </location>
</feature>
<dbReference type="SMART" id="SM00220">
    <property type="entry name" value="S_TKc"/>
    <property type="match status" value="1"/>
</dbReference>
<dbReference type="GO" id="GO:0005524">
    <property type="term" value="F:ATP binding"/>
    <property type="evidence" value="ECO:0007669"/>
    <property type="project" value="InterPro"/>
</dbReference>
<dbReference type="InterPro" id="IPR051681">
    <property type="entry name" value="Ser/Thr_Kinases-Pseudokinases"/>
</dbReference>
<gene>
    <name evidence="3" type="ORF">GBAR_LOCUS15435</name>
</gene>
<reference evidence="3" key="1">
    <citation type="submission" date="2023-03" db="EMBL/GenBank/DDBJ databases">
        <authorList>
            <person name="Steffen K."/>
            <person name="Cardenas P."/>
        </authorList>
    </citation>
    <scope>NUCLEOTIDE SEQUENCE</scope>
</reference>
<sequence length="466" mass="53402">MVDDSSCEELMLRSDSVSWPQGRTRDLNKGSYGAVYPVKVHGFTCIAKRLHDVLQDAGPADEGVVTVSEKFMQECKILSTLHHPNIVQFMGIHRAKDSAHPRDVSLIMEGLYIDLEQFLENHNQAKDTVPLFLKLSFLLDTSHALVYLHMHRPPIIHRDVKAANVLLARDMHAKLADLGTSKLLAFNPLSSTKLTNCPGTLGIMPPEALQPSPAYNTKLDVFSYGTLILHTLNQEFPLPCEVGKARRRGEFQITKRQAAMDMLSSKHRQLHEMTRKCLQDNPEKRPDMKYVRDELDRLSLQHPCNFTTFYDMYRETEKLKRELKAVELWSSRMQRLQTENGLLQAEIKQTGDELRLAETQAAVFKDDFDSERRDRERAAGEYDSDKRRLEAEKEELRKELQFEKATRIRLQNEIQQMRERDRERPKSRSAKTTMGSRSATLPTRKRTVSEGSRAPGTGWGRSAAES</sequence>
<feature type="region of interest" description="Disordered" evidence="1">
    <location>
        <begin position="407"/>
        <end position="466"/>
    </location>
</feature>
<dbReference type="AlphaFoldDB" id="A0AA35SE60"/>
<dbReference type="InterPro" id="IPR000719">
    <property type="entry name" value="Prot_kinase_dom"/>
</dbReference>
<dbReference type="Gene3D" id="3.30.200.20">
    <property type="entry name" value="Phosphorylase Kinase, domain 1"/>
    <property type="match status" value="1"/>
</dbReference>
<dbReference type="InterPro" id="IPR008271">
    <property type="entry name" value="Ser/Thr_kinase_AS"/>
</dbReference>
<dbReference type="Gene3D" id="1.20.5.990">
    <property type="entry name" value="Nemo cc2-lz domain - 1d5 darpin complex"/>
    <property type="match status" value="1"/>
</dbReference>
<accession>A0AA35SE60</accession>
<evidence type="ECO:0000259" key="2">
    <source>
        <dbReference type="PROSITE" id="PS50011"/>
    </source>
</evidence>
<dbReference type="PROSITE" id="PS00108">
    <property type="entry name" value="PROTEIN_KINASE_ST"/>
    <property type="match status" value="1"/>
</dbReference>